<dbReference type="GeneID" id="119726911"/>
<dbReference type="AlphaFoldDB" id="A0A913ZSU4"/>
<dbReference type="PANTHER" id="PTHR47331:SF5">
    <property type="entry name" value="RIBONUCLEASE H"/>
    <property type="match status" value="1"/>
</dbReference>
<dbReference type="OrthoDB" id="8033604at2759"/>
<dbReference type="InterPro" id="IPR043128">
    <property type="entry name" value="Rev_trsase/Diguanyl_cyclase"/>
</dbReference>
<feature type="compositionally biased region" description="Low complexity" evidence="2">
    <location>
        <begin position="27"/>
        <end position="51"/>
    </location>
</feature>
<evidence type="ECO:0000256" key="2">
    <source>
        <dbReference type="SAM" id="MobiDB-lite"/>
    </source>
</evidence>
<proteinExistence type="predicted"/>
<dbReference type="EnsemblMetazoa" id="XM_038198764.1">
    <property type="protein sequence ID" value="XP_038054692.1"/>
    <property type="gene ID" value="LOC119726911"/>
</dbReference>
<dbReference type="InterPro" id="IPR005312">
    <property type="entry name" value="DUF1759"/>
</dbReference>
<feature type="region of interest" description="Disordered" evidence="2">
    <location>
        <begin position="476"/>
        <end position="521"/>
    </location>
</feature>
<organism evidence="4 5">
    <name type="scientific">Patiria miniata</name>
    <name type="common">Bat star</name>
    <name type="synonym">Asterina miniata</name>
    <dbReference type="NCBI Taxonomy" id="46514"/>
    <lineage>
        <taxon>Eukaryota</taxon>
        <taxon>Metazoa</taxon>
        <taxon>Echinodermata</taxon>
        <taxon>Eleutherozoa</taxon>
        <taxon>Asterozoa</taxon>
        <taxon>Asteroidea</taxon>
        <taxon>Valvatacea</taxon>
        <taxon>Valvatida</taxon>
        <taxon>Asterinidae</taxon>
        <taxon>Patiria</taxon>
    </lineage>
</organism>
<dbReference type="Gene3D" id="3.30.70.270">
    <property type="match status" value="1"/>
</dbReference>
<evidence type="ECO:0000256" key="1">
    <source>
        <dbReference type="SAM" id="Coils"/>
    </source>
</evidence>
<keyword evidence="1" id="KW-0175">Coiled coil</keyword>
<evidence type="ECO:0000313" key="4">
    <source>
        <dbReference type="EnsemblMetazoa" id="XP_038054692.1"/>
    </source>
</evidence>
<dbReference type="InterPro" id="IPR043502">
    <property type="entry name" value="DNA/RNA_pol_sf"/>
</dbReference>
<dbReference type="InterPro" id="IPR008042">
    <property type="entry name" value="Retrotrans_Pao"/>
</dbReference>
<feature type="compositionally biased region" description="Polar residues" evidence="2">
    <location>
        <begin position="1"/>
        <end position="11"/>
    </location>
</feature>
<dbReference type="Pfam" id="PF05380">
    <property type="entry name" value="Peptidase_A17"/>
    <property type="match status" value="1"/>
</dbReference>
<evidence type="ECO:0000259" key="3">
    <source>
        <dbReference type="Pfam" id="PF00078"/>
    </source>
</evidence>
<dbReference type="PANTHER" id="PTHR47331">
    <property type="entry name" value="PHD-TYPE DOMAIN-CONTAINING PROTEIN"/>
    <property type="match status" value="1"/>
</dbReference>
<keyword evidence="5" id="KW-1185">Reference proteome</keyword>
<feature type="domain" description="Reverse transcriptase" evidence="3">
    <location>
        <begin position="937"/>
        <end position="1096"/>
    </location>
</feature>
<dbReference type="Pfam" id="PF00078">
    <property type="entry name" value="RVT_1"/>
    <property type="match status" value="1"/>
</dbReference>
<dbReference type="RefSeq" id="XP_038054692.1">
    <property type="nucleotide sequence ID" value="XM_038198764.1"/>
</dbReference>
<feature type="region of interest" description="Disordered" evidence="2">
    <location>
        <begin position="189"/>
        <end position="209"/>
    </location>
</feature>
<evidence type="ECO:0000313" key="5">
    <source>
        <dbReference type="Proteomes" id="UP000887568"/>
    </source>
</evidence>
<dbReference type="Proteomes" id="UP000887568">
    <property type="component" value="Unplaced"/>
</dbReference>
<feature type="region of interest" description="Disordered" evidence="2">
    <location>
        <begin position="1"/>
        <end position="51"/>
    </location>
</feature>
<dbReference type="Gene3D" id="3.10.10.10">
    <property type="entry name" value="HIV Type 1 Reverse Transcriptase, subunit A, domain 1"/>
    <property type="match status" value="1"/>
</dbReference>
<sequence>MDRLPTSTRPSRTVRPPKRFKDFALGSPTGSHRTSSTTSHHSSRSSCSHISQLSDSQAAKLTAMRKQSQLQELQRQIAEDELYDTQLKEQDDRARAARMQLEEVERQGLRERETITMRLSRRRRLRQAELELRDAEAVKSFLQEDADPAIHDISEIPCSQPTADPTLSLSNTSLNTPDVAETDQTVLTTSQVPVNGSPPSAPTCSITGQQPVTPVRTLQETGCDSLKPVFPTSNTLQQSNHTPVCNPGAPPSSVITPTSPPTLGTVPEIASVNTNLMDLLMASSLGVPKPTLPKFSSGREKDFALLKIALQNLVNVHPHLSEQYKYQVLIGSLDGKALKLAKSYLHSSQPYTKALAALSDKYGQPRQLVQTEIAAIMMTPPIKHNDTESFEDFCLDVSSLVGMLESLDGQAEVELRCGSHVDKLLSKLSPSLRTSFIEHCIKKGILKPNSGETYTLPQFAAWLKLKSQSQMLAKQAVTSHIQDQSSSRVNRDHRPVKQKPTPTSAFLTGGKQEKSVSPKYTKPKPKPFCPFCDGKDHFLNGCQTFKALSTEEIVKWIQENKCCWKCCRKHEPDACTLKKPCHQCKEVHLTVLHEAAQKATSVFMVKPTSQSVYVDKPSRPCNTMLKVVRVTLHGPDSNIDSYAVLDDGSERTMLLQDAAQQLKLSGTPETMHLQTVREDLVICQGKSVSLSVSPHDKPDVKFSLDGVFAAGNLCLSEYTYPVKILQECYPHLRDLPLPLVDRARQVILIGSDHVDLIAPRRPIRFGPSGTPVAALTRLGWTLHGPASILKQKAGEQWCFKLSAQSETAELMRHVEKLWQVDVVPYVNEQHVVRSKQDQRAVQLLEDKTARVVEGGIQRYVTPLLRTDNAKFHAPKEAVLPTLRRTERRLATRPSLAEKHNELIQKLVDAGYVRILAVEDAAKSEESWYIPHHTVENNGKFRLVFNCSFQYQNQILNEHLLPGPSLGASLLGVLLRFRQHAVAVSGDIKAMFHQVRLQPTERCLFRFLWRNMKTDTEPKIYEWQVLPFGATCSPCCATCALRKHAFDHREKSAEVADAVDRSFYVDNCLVSVPQEDEAKALVHNMRDLLAKGGFEIRQWASNVPNVVADLPPEARSDGCDLWLTFGETDLAEPMLGLQWDCSTDDLQYRHRVVNYDCLNMRNMYKTLASQYDPNGYLTPFTARARVIVQDLWKTKRDWDDALEPGEIMDRWRAWENELPNLSVINLTRCYTPPDVSPETASRQLHIICDASERIYGAVAYLRTEDEKHTIHTSFL</sequence>
<dbReference type="SUPFAM" id="SSF56672">
    <property type="entry name" value="DNA/RNA polymerases"/>
    <property type="match status" value="1"/>
</dbReference>
<accession>A0A913ZSU4</accession>
<name>A0A913ZSU4_PATMI</name>
<protein>
    <recommendedName>
        <fullName evidence="3">Reverse transcriptase domain-containing protein</fullName>
    </recommendedName>
</protein>
<feature type="coiled-coil region" evidence="1">
    <location>
        <begin position="56"/>
        <end position="145"/>
    </location>
</feature>
<dbReference type="Pfam" id="PF03564">
    <property type="entry name" value="DUF1759"/>
    <property type="match status" value="1"/>
</dbReference>
<reference evidence="4" key="1">
    <citation type="submission" date="2022-11" db="UniProtKB">
        <authorList>
            <consortium name="EnsemblMetazoa"/>
        </authorList>
    </citation>
    <scope>IDENTIFICATION</scope>
</reference>
<dbReference type="CDD" id="cd01644">
    <property type="entry name" value="RT_pepA17"/>
    <property type="match status" value="1"/>
</dbReference>
<dbReference type="InterPro" id="IPR000477">
    <property type="entry name" value="RT_dom"/>
</dbReference>
<feature type="compositionally biased region" description="Polar residues" evidence="2">
    <location>
        <begin position="476"/>
        <end position="488"/>
    </location>
</feature>